<organism evidence="1 2">
    <name type="scientific">Actinoalloteichus hymeniacidonis</name>
    <dbReference type="NCBI Taxonomy" id="340345"/>
    <lineage>
        <taxon>Bacteria</taxon>
        <taxon>Bacillati</taxon>
        <taxon>Actinomycetota</taxon>
        <taxon>Actinomycetes</taxon>
        <taxon>Pseudonocardiales</taxon>
        <taxon>Pseudonocardiaceae</taxon>
        <taxon>Actinoalloteichus</taxon>
    </lineage>
</organism>
<reference evidence="2" key="1">
    <citation type="submission" date="2016-03" db="EMBL/GenBank/DDBJ databases">
        <title>Complete genome sequence of the type strain Actinoalloteichus hymeniacidonis DSM 45092.</title>
        <authorList>
            <person name="Schaffert L."/>
            <person name="Albersmeier A."/>
            <person name="Winkler A."/>
            <person name="Kalinowski J."/>
            <person name="Zotchev S."/>
            <person name="Ruckert C."/>
        </authorList>
    </citation>
    <scope>NUCLEOTIDE SEQUENCE [LARGE SCALE GENOMIC DNA]</scope>
    <source>
        <strain evidence="2">HPA177(T) (DSM 45092(T))</strain>
    </source>
</reference>
<keyword evidence="2" id="KW-1185">Reference proteome</keyword>
<evidence type="ECO:0000313" key="2">
    <source>
        <dbReference type="Proteomes" id="UP000095210"/>
    </source>
</evidence>
<accession>A0AAC9N0P9</accession>
<evidence type="ECO:0000313" key="1">
    <source>
        <dbReference type="EMBL" id="AOS65116.1"/>
    </source>
</evidence>
<dbReference type="KEGG" id="ahm:TL08_21645"/>
<name>A0AAC9N0P9_9PSEU</name>
<dbReference type="EMBL" id="CP014859">
    <property type="protein sequence ID" value="AOS65116.1"/>
    <property type="molecule type" value="Genomic_DNA"/>
</dbReference>
<dbReference type="AlphaFoldDB" id="A0AAC9N0P9"/>
<proteinExistence type="predicted"/>
<dbReference type="Proteomes" id="UP000095210">
    <property type="component" value="Chromosome"/>
</dbReference>
<dbReference type="RefSeq" id="WP_069851582.1">
    <property type="nucleotide sequence ID" value="NZ_CP014859.1"/>
</dbReference>
<protein>
    <submittedName>
        <fullName evidence="1">Uncharacterized protein</fullName>
    </submittedName>
</protein>
<gene>
    <name evidence="1" type="ORF">TL08_21645</name>
</gene>
<sequence>MFETTDESIRFDFDDSRRLRIAMVDGLLPIAAWLHTDVQANLAGLESFGTLLTTAKAGGHTINGNGCAVRFEHGEVVLESLYDRWEPLRFSEDLLVAILTGLRAFLRDSAADPRLARAANFPEPTRMVTTHGRDDGSTVLIDHTYFPQAWSPMQVQVAADAAWASDDFLFDEVTGVWSGTHEGLEFAGYYDPKTGVPQMYFPVVAP</sequence>